<dbReference type="Proteomes" id="UP000029448">
    <property type="component" value="Unassembled WGS sequence"/>
</dbReference>
<reference evidence="3 5" key="2">
    <citation type="submission" date="2014-06" db="EMBL/GenBank/DDBJ databases">
        <authorList>
            <person name="Ju J."/>
            <person name="Zhang J."/>
        </authorList>
    </citation>
    <scope>NUCLEOTIDE SEQUENCE [LARGE SCALE GENOMIC DNA]</scope>
    <source>
        <strain evidence="3">DmW_042</strain>
    </source>
</reference>
<dbReference type="Proteomes" id="UP000321800">
    <property type="component" value="Unassembled WGS sequence"/>
</dbReference>
<evidence type="ECO:0000313" key="3">
    <source>
        <dbReference type="EMBL" id="OUI84612.1"/>
    </source>
</evidence>
<organism evidence="2 4">
    <name type="scientific">Acetobacter tropicalis</name>
    <dbReference type="NCBI Taxonomy" id="104102"/>
    <lineage>
        <taxon>Bacteria</taxon>
        <taxon>Pseudomonadati</taxon>
        <taxon>Pseudomonadota</taxon>
        <taxon>Alphaproteobacteria</taxon>
        <taxon>Acetobacterales</taxon>
        <taxon>Acetobacteraceae</taxon>
        <taxon>Acetobacter</taxon>
    </lineage>
</organism>
<reference evidence="2 4" key="1">
    <citation type="submission" date="2014-06" db="EMBL/GenBank/DDBJ databases">
        <title>Functional and comparative genomic analyses of the Drosophila gut microbiota identify candidate symbiosis factors.</title>
        <authorList>
            <person name="Newell P.D."/>
            <person name="Chaston J.M."/>
            <person name="Douglas A.E."/>
        </authorList>
    </citation>
    <scope>NUCLEOTIDE SEQUENCE [LARGE SCALE GENOMIC DNA]</scope>
    <source>
        <strain evidence="2 4">DmCS_006</strain>
    </source>
</reference>
<dbReference type="AlphaFoldDB" id="A0A094ZXS7"/>
<evidence type="ECO:0000313" key="5">
    <source>
        <dbReference type="Proteomes" id="UP000194565"/>
    </source>
</evidence>
<evidence type="ECO:0000313" key="6">
    <source>
        <dbReference type="Proteomes" id="UP000321800"/>
    </source>
</evidence>
<dbReference type="EMBL" id="BJVR01000005">
    <property type="protein sequence ID" value="GEL49755.1"/>
    <property type="molecule type" value="Genomic_DNA"/>
</dbReference>
<sequence>MAGLLHFFQHHAWKNYVETESDLVSGWEDIDPPVSRRGKRDSTLKAASSPLFETARLTMARNLKES</sequence>
<evidence type="ECO:0000313" key="1">
    <source>
        <dbReference type="EMBL" id="GEL49755.1"/>
    </source>
</evidence>
<dbReference type="RefSeq" id="WP_035377120.1">
    <property type="nucleotide sequence ID" value="NZ_BJVR01000005.1"/>
</dbReference>
<comment type="caution">
    <text evidence="2">The sequence shown here is derived from an EMBL/GenBank/DDBJ whole genome shotgun (WGS) entry which is preliminary data.</text>
</comment>
<reference evidence="1 6" key="3">
    <citation type="submission" date="2019-07" db="EMBL/GenBank/DDBJ databases">
        <title>Whole genome shotgun sequence of Acetobacter tropicalis NBRC 16470.</title>
        <authorList>
            <person name="Hosoyama A."/>
            <person name="Uohara A."/>
            <person name="Ohji S."/>
            <person name="Ichikawa N."/>
        </authorList>
    </citation>
    <scope>NUCLEOTIDE SEQUENCE [LARGE SCALE GENOMIC DNA]</scope>
    <source>
        <strain evidence="1 6">NBRC 16470</strain>
    </source>
</reference>
<evidence type="ECO:0000313" key="4">
    <source>
        <dbReference type="Proteomes" id="UP000029448"/>
    </source>
</evidence>
<evidence type="ECO:0000313" key="2">
    <source>
        <dbReference type="EMBL" id="KGB26731.1"/>
    </source>
</evidence>
<gene>
    <name evidence="2" type="ORF">AtDm6_0095</name>
    <name evidence="1" type="ORF">ATR01nite_08300</name>
    <name evidence="3" type="ORF">HC62_13245</name>
</gene>
<keyword evidence="4" id="KW-1185">Reference proteome</keyword>
<dbReference type="EMBL" id="JOKM01000002">
    <property type="protein sequence ID" value="KGB26731.1"/>
    <property type="molecule type" value="Genomic_DNA"/>
</dbReference>
<name>A0A094ZXS7_9PROT</name>
<dbReference type="Proteomes" id="UP000194565">
    <property type="component" value="Unassembled WGS sequence"/>
</dbReference>
<accession>A0A094ZXS7</accession>
<dbReference type="EMBL" id="JOMM01000045">
    <property type="protein sequence ID" value="OUI84612.1"/>
    <property type="molecule type" value="Genomic_DNA"/>
</dbReference>
<protein>
    <submittedName>
        <fullName evidence="2">Uncharacterized protein</fullName>
    </submittedName>
</protein>
<dbReference type="PATRIC" id="fig|104102.11.peg.1975"/>
<proteinExistence type="predicted"/>
<dbReference type="STRING" id="104102.AtDm6_0095"/>